<comment type="caution">
    <text evidence="1">The sequence shown here is derived from an EMBL/GenBank/DDBJ whole genome shotgun (WGS) entry which is preliminary data.</text>
</comment>
<proteinExistence type="predicted"/>
<name>A0ABQ3Y0G7_9ACTN</name>
<dbReference type="EMBL" id="BOMI01000033">
    <property type="protein sequence ID" value="GID73483.1"/>
    <property type="molecule type" value="Genomic_DNA"/>
</dbReference>
<organism evidence="1 2">
    <name type="scientific">Paractinoplanes deccanensis</name>
    <dbReference type="NCBI Taxonomy" id="113561"/>
    <lineage>
        <taxon>Bacteria</taxon>
        <taxon>Bacillati</taxon>
        <taxon>Actinomycetota</taxon>
        <taxon>Actinomycetes</taxon>
        <taxon>Micromonosporales</taxon>
        <taxon>Micromonosporaceae</taxon>
        <taxon>Paractinoplanes</taxon>
    </lineage>
</organism>
<keyword evidence="2" id="KW-1185">Reference proteome</keyword>
<accession>A0ABQ3Y0G7</accession>
<evidence type="ECO:0000313" key="2">
    <source>
        <dbReference type="Proteomes" id="UP000609879"/>
    </source>
</evidence>
<evidence type="ECO:0000313" key="1">
    <source>
        <dbReference type="EMBL" id="GID73483.1"/>
    </source>
</evidence>
<sequence length="93" mass="10498">MTEQPAIVLVRGVVYKLLNRSNLPISKPKFKYYRMSVPPDAMPSVRSKWPAAYAVNRLPAHEVIDEAKAREVVDAAMNRWRSVFKANQAAAKS</sequence>
<protein>
    <submittedName>
        <fullName evidence="1">Uncharacterized protein</fullName>
    </submittedName>
</protein>
<reference evidence="1 2" key="1">
    <citation type="submission" date="2021-01" db="EMBL/GenBank/DDBJ databases">
        <title>Whole genome shotgun sequence of Actinoplanes deccanensis NBRC 13994.</title>
        <authorList>
            <person name="Komaki H."/>
            <person name="Tamura T."/>
        </authorList>
    </citation>
    <scope>NUCLEOTIDE SEQUENCE [LARGE SCALE GENOMIC DNA]</scope>
    <source>
        <strain evidence="1 2">NBRC 13994</strain>
    </source>
</reference>
<gene>
    <name evidence="1" type="ORF">Ade02nite_21240</name>
</gene>
<dbReference type="Proteomes" id="UP000609879">
    <property type="component" value="Unassembled WGS sequence"/>
</dbReference>